<sequence length="61" mass="7194">MALKTDFVQTGKWLRDLGPIDRSKDVWFEFGAPFKVEGNGKEEHRRIVEFIETRLAAWQSR</sequence>
<gene>
    <name evidence="1" type="ORF">SDC9_194221</name>
</gene>
<dbReference type="EMBL" id="VSSQ01107464">
    <property type="protein sequence ID" value="MPN46630.1"/>
    <property type="molecule type" value="Genomic_DNA"/>
</dbReference>
<dbReference type="AlphaFoldDB" id="A0A645I698"/>
<accession>A0A645I698</accession>
<name>A0A645I698_9ZZZZ</name>
<organism evidence="1">
    <name type="scientific">bioreactor metagenome</name>
    <dbReference type="NCBI Taxonomy" id="1076179"/>
    <lineage>
        <taxon>unclassified sequences</taxon>
        <taxon>metagenomes</taxon>
        <taxon>ecological metagenomes</taxon>
    </lineage>
</organism>
<comment type="caution">
    <text evidence="1">The sequence shown here is derived from an EMBL/GenBank/DDBJ whole genome shotgun (WGS) entry which is preliminary data.</text>
</comment>
<protein>
    <submittedName>
        <fullName evidence="1">Uncharacterized protein</fullName>
    </submittedName>
</protein>
<reference evidence="1" key="1">
    <citation type="submission" date="2019-08" db="EMBL/GenBank/DDBJ databases">
        <authorList>
            <person name="Kucharzyk K."/>
            <person name="Murdoch R.W."/>
            <person name="Higgins S."/>
            <person name="Loffler F."/>
        </authorList>
    </citation>
    <scope>NUCLEOTIDE SEQUENCE</scope>
</reference>
<proteinExistence type="predicted"/>
<evidence type="ECO:0000313" key="1">
    <source>
        <dbReference type="EMBL" id="MPN46630.1"/>
    </source>
</evidence>